<proteinExistence type="predicted"/>
<sequence>MENTYRTKDLASAAMLIVKGHPMLQMEREAEICFFIFSSEQECERLSDQFFFGEVLVNARDYYEAMNRLKNKIFSYISYGKSHENTHIKQ</sequence>
<evidence type="ECO:0000313" key="2">
    <source>
        <dbReference type="EMBL" id="PIZ62206.1"/>
    </source>
</evidence>
<dbReference type="InterPro" id="IPR043718">
    <property type="entry name" value="DUF5659"/>
</dbReference>
<evidence type="ECO:0000259" key="1">
    <source>
        <dbReference type="Pfam" id="PF18903"/>
    </source>
</evidence>
<reference evidence="3" key="1">
    <citation type="submission" date="2017-09" db="EMBL/GenBank/DDBJ databases">
        <title>Depth-based differentiation of microbial function through sediment-hosted aquifers and enrichment of novel symbionts in the deep terrestrial subsurface.</title>
        <authorList>
            <person name="Probst A.J."/>
            <person name="Ladd B."/>
            <person name="Jarett J.K."/>
            <person name="Geller-Mcgrath D.E."/>
            <person name="Sieber C.M.K."/>
            <person name="Emerson J.B."/>
            <person name="Anantharaman K."/>
            <person name="Thomas B.C."/>
            <person name="Malmstrom R."/>
            <person name="Stieglmeier M."/>
            <person name="Klingl A."/>
            <person name="Woyke T."/>
            <person name="Ryan C.M."/>
            <person name="Banfield J.F."/>
        </authorList>
    </citation>
    <scope>NUCLEOTIDE SEQUENCE [LARGE SCALE GENOMIC DNA]</scope>
</reference>
<comment type="caution">
    <text evidence="2">The sequence shown here is derived from an EMBL/GenBank/DDBJ whole genome shotgun (WGS) entry which is preliminary data.</text>
</comment>
<gene>
    <name evidence="2" type="ORF">COY16_04980</name>
</gene>
<dbReference type="Proteomes" id="UP000228503">
    <property type="component" value="Unassembled WGS sequence"/>
</dbReference>
<feature type="domain" description="DUF5659" evidence="1">
    <location>
        <begin position="2"/>
        <end position="74"/>
    </location>
</feature>
<name>A0A2M7TWJ2_9BACT</name>
<dbReference type="AlphaFoldDB" id="A0A2M7TWJ2"/>
<dbReference type="Pfam" id="PF18903">
    <property type="entry name" value="DUF5659"/>
    <property type="match status" value="1"/>
</dbReference>
<protein>
    <recommendedName>
        <fullName evidence="1">DUF5659 domain-containing protein</fullName>
    </recommendedName>
</protein>
<organism evidence="2 3">
    <name type="scientific">Candidatus Roizmanbacteria bacterium CG_4_10_14_0_2_um_filter_39_13</name>
    <dbReference type="NCBI Taxonomy" id="1974825"/>
    <lineage>
        <taxon>Bacteria</taxon>
        <taxon>Candidatus Roizmaniibacteriota</taxon>
    </lineage>
</organism>
<dbReference type="EMBL" id="PFOB01000063">
    <property type="protein sequence ID" value="PIZ62206.1"/>
    <property type="molecule type" value="Genomic_DNA"/>
</dbReference>
<accession>A0A2M7TWJ2</accession>
<evidence type="ECO:0000313" key="3">
    <source>
        <dbReference type="Proteomes" id="UP000228503"/>
    </source>
</evidence>